<comment type="caution">
    <text evidence="14">The sequence shown here is derived from an EMBL/GenBank/DDBJ whole genome shotgun (WGS) entry which is preliminary data.</text>
</comment>
<dbReference type="STRING" id="990268.JCM19235_6013"/>
<dbReference type="AlphaFoldDB" id="A0A090RTE1"/>
<dbReference type="PANTHER" id="PTHR30069">
    <property type="entry name" value="TONB-DEPENDENT OUTER MEMBRANE RECEPTOR"/>
    <property type="match status" value="1"/>
</dbReference>
<keyword evidence="3 11" id="KW-0813">Transport</keyword>
<comment type="subcellular location">
    <subcellularLocation>
        <location evidence="1 11">Cell outer membrane</location>
        <topology evidence="1 11">Multi-pass membrane protein</topology>
    </subcellularLocation>
</comment>
<evidence type="ECO:0000256" key="9">
    <source>
        <dbReference type="ARBA" id="ARBA00023170"/>
    </source>
</evidence>
<keyword evidence="5 11" id="KW-0812">Transmembrane</keyword>
<reference evidence="14 15" key="1">
    <citation type="submission" date="2014-09" db="EMBL/GenBank/DDBJ databases">
        <title>Vibrio maritimus JCM 19235. (C45) whole genome shotgun sequence.</title>
        <authorList>
            <person name="Sawabe T."/>
            <person name="Meirelles P."/>
            <person name="Nakanishi M."/>
            <person name="Sayaka M."/>
            <person name="Hattori M."/>
            <person name="Ohkuma M."/>
        </authorList>
    </citation>
    <scope>NUCLEOTIDE SEQUENCE [LARGE SCALE GENOMIC DNA]</scope>
    <source>
        <strain evidence="15">JCM19235</strain>
    </source>
</reference>
<keyword evidence="7" id="KW-0798">TonB box</keyword>
<protein>
    <submittedName>
        <fullName evidence="14">TonB-dependent heme and hemoglobin receptor HutA</fullName>
    </submittedName>
</protein>
<comment type="similarity">
    <text evidence="2">Belongs to the TonB-dependent receptor family. Hemoglobin/haptoglobin binding protein subfamily.</text>
</comment>
<dbReference type="GO" id="GO:0009279">
    <property type="term" value="C:cell outer membrane"/>
    <property type="evidence" value="ECO:0007669"/>
    <property type="project" value="UniProtKB-SubCell"/>
</dbReference>
<keyword evidence="9 14" id="KW-0675">Receptor</keyword>
<evidence type="ECO:0000256" key="11">
    <source>
        <dbReference type="PROSITE-ProRule" id="PRU01360"/>
    </source>
</evidence>
<evidence type="ECO:0000259" key="13">
    <source>
        <dbReference type="Pfam" id="PF00593"/>
    </source>
</evidence>
<feature type="compositionally biased region" description="Basic and acidic residues" evidence="12">
    <location>
        <begin position="1"/>
        <end position="14"/>
    </location>
</feature>
<accession>A0A090RTE1</accession>
<evidence type="ECO:0000256" key="5">
    <source>
        <dbReference type="ARBA" id="ARBA00022692"/>
    </source>
</evidence>
<keyword evidence="6" id="KW-0732">Signal</keyword>
<gene>
    <name evidence="14" type="ORF">JCM19235_6013</name>
</gene>
<dbReference type="EMBL" id="BBMR01000001">
    <property type="protein sequence ID" value="GAL17464.1"/>
    <property type="molecule type" value="Genomic_DNA"/>
</dbReference>
<evidence type="ECO:0000256" key="4">
    <source>
        <dbReference type="ARBA" id="ARBA00022452"/>
    </source>
</evidence>
<dbReference type="InterPro" id="IPR036942">
    <property type="entry name" value="Beta-barrel_TonB_sf"/>
</dbReference>
<feature type="domain" description="TonB-dependent receptor-like beta-barrel" evidence="13">
    <location>
        <begin position="60"/>
        <end position="488"/>
    </location>
</feature>
<keyword evidence="8 11" id="KW-0472">Membrane</keyword>
<dbReference type="InterPro" id="IPR000531">
    <property type="entry name" value="Beta-barrel_TonB"/>
</dbReference>
<dbReference type="GO" id="GO:0044718">
    <property type="term" value="P:siderophore transmembrane transport"/>
    <property type="evidence" value="ECO:0007669"/>
    <property type="project" value="TreeGrafter"/>
</dbReference>
<reference evidence="14 15" key="2">
    <citation type="submission" date="2014-09" db="EMBL/GenBank/DDBJ databases">
        <authorList>
            <consortium name="NBRP consortium"/>
            <person name="Sawabe T."/>
            <person name="Meirelles P."/>
            <person name="Nakanishi M."/>
            <person name="Sayaka M."/>
            <person name="Hattori M."/>
            <person name="Ohkuma M."/>
        </authorList>
    </citation>
    <scope>NUCLEOTIDE SEQUENCE [LARGE SCALE GENOMIC DNA]</scope>
    <source>
        <strain evidence="15">JCM19235</strain>
    </source>
</reference>
<dbReference type="SUPFAM" id="SSF56935">
    <property type="entry name" value="Porins"/>
    <property type="match status" value="1"/>
</dbReference>
<evidence type="ECO:0000256" key="6">
    <source>
        <dbReference type="ARBA" id="ARBA00022729"/>
    </source>
</evidence>
<evidence type="ECO:0000256" key="1">
    <source>
        <dbReference type="ARBA" id="ARBA00004571"/>
    </source>
</evidence>
<dbReference type="Proteomes" id="UP000029228">
    <property type="component" value="Unassembled WGS sequence"/>
</dbReference>
<evidence type="ECO:0000256" key="7">
    <source>
        <dbReference type="ARBA" id="ARBA00023077"/>
    </source>
</evidence>
<dbReference type="InterPro" id="IPR039426">
    <property type="entry name" value="TonB-dep_rcpt-like"/>
</dbReference>
<keyword evidence="4 11" id="KW-1134">Transmembrane beta strand</keyword>
<evidence type="ECO:0000313" key="15">
    <source>
        <dbReference type="Proteomes" id="UP000029228"/>
    </source>
</evidence>
<organism evidence="14 15">
    <name type="scientific">Vibrio maritimus</name>
    <dbReference type="NCBI Taxonomy" id="990268"/>
    <lineage>
        <taxon>Bacteria</taxon>
        <taxon>Pseudomonadati</taxon>
        <taxon>Pseudomonadota</taxon>
        <taxon>Gammaproteobacteria</taxon>
        <taxon>Vibrionales</taxon>
        <taxon>Vibrionaceae</taxon>
        <taxon>Vibrio</taxon>
    </lineage>
</organism>
<dbReference type="Gene3D" id="2.40.170.20">
    <property type="entry name" value="TonB-dependent receptor, beta-barrel domain"/>
    <property type="match status" value="1"/>
</dbReference>
<dbReference type="PANTHER" id="PTHR30069:SF29">
    <property type="entry name" value="HEMOGLOBIN AND HEMOGLOBIN-HAPTOGLOBIN-BINDING PROTEIN 1-RELATED"/>
    <property type="match status" value="1"/>
</dbReference>
<evidence type="ECO:0000313" key="14">
    <source>
        <dbReference type="EMBL" id="GAL17464.1"/>
    </source>
</evidence>
<dbReference type="Pfam" id="PF00593">
    <property type="entry name" value="TonB_dep_Rec_b-barrel"/>
    <property type="match status" value="1"/>
</dbReference>
<evidence type="ECO:0000256" key="8">
    <source>
        <dbReference type="ARBA" id="ARBA00023136"/>
    </source>
</evidence>
<dbReference type="GO" id="GO:0015344">
    <property type="term" value="F:siderophore uptake transmembrane transporter activity"/>
    <property type="evidence" value="ECO:0007669"/>
    <property type="project" value="TreeGrafter"/>
</dbReference>
<dbReference type="PROSITE" id="PS52016">
    <property type="entry name" value="TONB_DEPENDENT_REC_3"/>
    <property type="match status" value="1"/>
</dbReference>
<evidence type="ECO:0000256" key="12">
    <source>
        <dbReference type="SAM" id="MobiDB-lite"/>
    </source>
</evidence>
<proteinExistence type="inferred from homology"/>
<evidence type="ECO:0000256" key="3">
    <source>
        <dbReference type="ARBA" id="ARBA00022448"/>
    </source>
</evidence>
<keyword evidence="10 11" id="KW-0998">Cell outer membrane</keyword>
<name>A0A090RTE1_9VIBR</name>
<evidence type="ECO:0000256" key="10">
    <source>
        <dbReference type="ARBA" id="ARBA00023237"/>
    </source>
</evidence>
<evidence type="ECO:0000256" key="2">
    <source>
        <dbReference type="ARBA" id="ARBA00008143"/>
    </source>
</evidence>
<feature type="region of interest" description="Disordered" evidence="12">
    <location>
        <begin position="504"/>
        <end position="528"/>
    </location>
</feature>
<keyword evidence="15" id="KW-1185">Reference proteome</keyword>
<sequence>MLIFTRREGNERQTHSSGADVKGAERGKADPMSYTSNNVLGKLSIQPNQNHNVTLVGEWYGLESNGRNYSLDGEVPPYPYAYSDYRFEDTQNRMRLGIEHDWYANTSAFDTLKWKLNWQNSLGKFNTLDHQTNIYFPSDNFDRRRERNAKDSSLQLDVQFDKAALVGLTEHNFTYGFTVVDSKFELETNTFQSNGDNASGVVEMPPQTDVFKAGLYVNDQLAFMNDKLLLNAGMRYDLFQYRPEEGANDIENKIGEFKDHNSSAFTGQLGALYRLNSSLSTFAKYARGFKAPTPEELYYSFDRAPMAKVEANPDLRPETSDTFEIGLRQNTASYMWEISSYYNYYNDFIDTKTTDEPGYMGGVTRRENISRAQIYGLEVSGLLHLGELTSLPSGSYIKYSAAWSKGDNLEKDVALDSVAPLTGVVGFGFDKADGFYGWATNVTAVSSKEGDDWSNQNNLKAPGYALVDITAYVRPTKNFVVRGGVFNLLDQKYWQYNSLQGKTSTTQASTDIRNPGLTSASTPNTSFK</sequence>
<feature type="region of interest" description="Disordered" evidence="12">
    <location>
        <begin position="1"/>
        <end position="31"/>
    </location>
</feature>